<evidence type="ECO:0000313" key="3">
    <source>
        <dbReference type="Proteomes" id="UP000198553"/>
    </source>
</evidence>
<dbReference type="AlphaFoldDB" id="A0A1H8JFT3"/>
<evidence type="ECO:0000256" key="1">
    <source>
        <dbReference type="SAM" id="Phobius"/>
    </source>
</evidence>
<evidence type="ECO:0000313" key="2">
    <source>
        <dbReference type="EMBL" id="SEN79285.1"/>
    </source>
</evidence>
<keyword evidence="1" id="KW-0472">Membrane</keyword>
<keyword evidence="3" id="KW-1185">Reference proteome</keyword>
<dbReference type="STRING" id="930146.SAMN05192533_1216"/>
<keyword evidence="1" id="KW-1133">Transmembrane helix</keyword>
<accession>A0A1H8JFT3</accession>
<protein>
    <submittedName>
        <fullName evidence="2">Uncharacterized protein</fullName>
    </submittedName>
</protein>
<reference evidence="3" key="1">
    <citation type="submission" date="2016-10" db="EMBL/GenBank/DDBJ databases">
        <authorList>
            <person name="Varghese N."/>
            <person name="Submissions S."/>
        </authorList>
    </citation>
    <scope>NUCLEOTIDE SEQUENCE [LARGE SCALE GENOMIC DNA]</scope>
    <source>
        <strain evidence="3">B48,IBRC-M 10115,DSM 25386,CECT 8001</strain>
    </source>
</reference>
<feature type="transmembrane region" description="Helical" evidence="1">
    <location>
        <begin position="21"/>
        <end position="41"/>
    </location>
</feature>
<name>A0A1H8JFT3_9BACI</name>
<keyword evidence="1" id="KW-0812">Transmembrane</keyword>
<dbReference type="RefSeq" id="WP_280139996.1">
    <property type="nucleotide sequence ID" value="NZ_FOBW01000021.1"/>
</dbReference>
<organism evidence="2 3">
    <name type="scientific">Mesobacillus persicus</name>
    <dbReference type="NCBI Taxonomy" id="930146"/>
    <lineage>
        <taxon>Bacteria</taxon>
        <taxon>Bacillati</taxon>
        <taxon>Bacillota</taxon>
        <taxon>Bacilli</taxon>
        <taxon>Bacillales</taxon>
        <taxon>Bacillaceae</taxon>
        <taxon>Mesobacillus</taxon>
    </lineage>
</organism>
<proteinExistence type="predicted"/>
<gene>
    <name evidence="2" type="ORF">SAMN05192533_1216</name>
</gene>
<dbReference type="EMBL" id="FOBW01000021">
    <property type="protein sequence ID" value="SEN79285.1"/>
    <property type="molecule type" value="Genomic_DNA"/>
</dbReference>
<dbReference type="Proteomes" id="UP000198553">
    <property type="component" value="Unassembled WGS sequence"/>
</dbReference>
<sequence length="43" mass="5027">MKVIIYLEIELKTKPTRAMVSVNRLGWLSLFFVMFVDQHTLGT</sequence>